<gene>
    <name evidence="2" type="ORF">KAM343_14960</name>
</gene>
<dbReference type="InterPro" id="IPR029063">
    <property type="entry name" value="SAM-dependent_MTases_sf"/>
</dbReference>
<comment type="caution">
    <text evidence="2">The sequence shown here is derived from an EMBL/GenBank/DDBJ whole genome shotgun (WGS) entry which is preliminary data.</text>
</comment>
<dbReference type="CDD" id="cd02440">
    <property type="entry name" value="AdoMet_MTases"/>
    <property type="match status" value="1"/>
</dbReference>
<dbReference type="SUPFAM" id="SSF53335">
    <property type="entry name" value="S-adenosyl-L-methionine-dependent methyltransferases"/>
    <property type="match status" value="1"/>
</dbReference>
<dbReference type="EMBL" id="BPNI01000021">
    <property type="protein sequence ID" value="GJA40700.1"/>
    <property type="molecule type" value="Genomic_DNA"/>
</dbReference>
<dbReference type="Proteomes" id="UP000886939">
    <property type="component" value="Unassembled WGS sequence"/>
</dbReference>
<dbReference type="InterPro" id="IPR013217">
    <property type="entry name" value="Methyltransf_12"/>
</dbReference>
<dbReference type="Gene3D" id="3.40.50.150">
    <property type="entry name" value="Vaccinia Virus protein VP39"/>
    <property type="match status" value="1"/>
</dbReference>
<sequence length="244" mass="27448">MFSRFKRKVVTTDTGIGLAPGSEHYRAYVGPAEDYDLVSAMVFNLLTCAGLRQHHTLLDVGCGSLRLGRLLIPYLNAGHYVGAEPNRWLVEQGIEQEIGRDMVRIKQPRFTYAANLQAFEQPLGLDFVVAQSIFSHTSLSLMRGWLSELAQHMKPSGALFATFLVADEDFTGEGWIYPGCVSFRPETVAALAAEYGFELLMLDWAHPRQRWAMFARPEFDRSLLADGALHWNRVVSQELSRHTS</sequence>
<proteinExistence type="predicted"/>
<evidence type="ECO:0000313" key="2">
    <source>
        <dbReference type="EMBL" id="GJA40700.1"/>
    </source>
</evidence>
<accession>A0AAV4YKY9</accession>
<evidence type="ECO:0000313" key="3">
    <source>
        <dbReference type="Proteomes" id="UP000886939"/>
    </source>
</evidence>
<name>A0AAV4YKY9_AERCA</name>
<evidence type="ECO:0000259" key="1">
    <source>
        <dbReference type="Pfam" id="PF08242"/>
    </source>
</evidence>
<dbReference type="Pfam" id="PF08242">
    <property type="entry name" value="Methyltransf_12"/>
    <property type="match status" value="1"/>
</dbReference>
<reference evidence="2" key="1">
    <citation type="submission" date="2021-07" db="EMBL/GenBank/DDBJ databases">
        <title>Draft genome sequence of carbapenem-resistant Aeromonas spp. in Japan.</title>
        <authorList>
            <person name="Maehana S."/>
            <person name="Suzuki M."/>
            <person name="Kitasato H."/>
        </authorList>
    </citation>
    <scope>NUCLEOTIDE SEQUENCE</scope>
    <source>
        <strain evidence="2">KAM343</strain>
    </source>
</reference>
<dbReference type="RefSeq" id="WP_223916209.1">
    <property type="nucleotide sequence ID" value="NZ_BPNG01000040.1"/>
</dbReference>
<organism evidence="2 3">
    <name type="scientific">Aeromonas caviae</name>
    <name type="common">Aeromonas punctata</name>
    <dbReference type="NCBI Taxonomy" id="648"/>
    <lineage>
        <taxon>Bacteria</taxon>
        <taxon>Pseudomonadati</taxon>
        <taxon>Pseudomonadota</taxon>
        <taxon>Gammaproteobacteria</taxon>
        <taxon>Aeromonadales</taxon>
        <taxon>Aeromonadaceae</taxon>
        <taxon>Aeromonas</taxon>
    </lineage>
</organism>
<protein>
    <recommendedName>
        <fullName evidence="1">Methyltransferase type 12 domain-containing protein</fullName>
    </recommendedName>
</protein>
<dbReference type="AlphaFoldDB" id="A0AAV4YKY9"/>
<feature type="domain" description="Methyltransferase type 12" evidence="1">
    <location>
        <begin position="58"/>
        <end position="158"/>
    </location>
</feature>